<organism evidence="2 3">
    <name type="scientific">Sporothrix eucalyptigena</name>
    <dbReference type="NCBI Taxonomy" id="1812306"/>
    <lineage>
        <taxon>Eukaryota</taxon>
        <taxon>Fungi</taxon>
        <taxon>Dikarya</taxon>
        <taxon>Ascomycota</taxon>
        <taxon>Pezizomycotina</taxon>
        <taxon>Sordariomycetes</taxon>
        <taxon>Sordariomycetidae</taxon>
        <taxon>Ophiostomatales</taxon>
        <taxon>Ophiostomataceae</taxon>
        <taxon>Sporothrix</taxon>
    </lineage>
</organism>
<dbReference type="CDD" id="cd18186">
    <property type="entry name" value="BTB_POZ_ZBTB_KLHL-like"/>
    <property type="match status" value="1"/>
</dbReference>
<dbReference type="PANTHER" id="PTHR22744:SF14">
    <property type="entry name" value="BTB DOMAIN-CONTAINING PROTEIN-RELATED"/>
    <property type="match status" value="1"/>
</dbReference>
<sequence>MQSDKQSGSAYAGSTARYYSGARLICVSAIATITIDSHEFIVHADIFCEHSDYFKSCLRGNFAEAQTQSVEIEDISAEDFGLWVNAVYWYHFTTQRFVLDLSFIQILTVWKLSDRFIHKPLIDHSQKRLEHRLSLYTIEWWRDYYINHTVLESQRYIDDLQGGYCYCRAHTLPDAFSDGFVTACAKCPAQLYATYASLLDTEFMRLVSVRVVMRHADASLIPLQES</sequence>
<dbReference type="InterPro" id="IPR000210">
    <property type="entry name" value="BTB/POZ_dom"/>
</dbReference>
<dbReference type="Gene3D" id="3.30.710.10">
    <property type="entry name" value="Potassium Channel Kv1.1, Chain A"/>
    <property type="match status" value="1"/>
</dbReference>
<dbReference type="Pfam" id="PF00651">
    <property type="entry name" value="BTB"/>
    <property type="match status" value="1"/>
</dbReference>
<evidence type="ECO:0000259" key="1">
    <source>
        <dbReference type="PROSITE" id="PS50097"/>
    </source>
</evidence>
<protein>
    <recommendedName>
        <fullName evidence="1">BTB domain-containing protein</fullName>
    </recommendedName>
</protein>
<evidence type="ECO:0000313" key="3">
    <source>
        <dbReference type="Proteomes" id="UP001642482"/>
    </source>
</evidence>
<comment type="caution">
    <text evidence="2">The sequence shown here is derived from an EMBL/GenBank/DDBJ whole genome shotgun (WGS) entry which is preliminary data.</text>
</comment>
<dbReference type="PROSITE" id="PS50097">
    <property type="entry name" value="BTB"/>
    <property type="match status" value="1"/>
</dbReference>
<dbReference type="SUPFAM" id="SSF54695">
    <property type="entry name" value="POZ domain"/>
    <property type="match status" value="1"/>
</dbReference>
<proteinExistence type="predicted"/>
<evidence type="ECO:0000313" key="2">
    <source>
        <dbReference type="EMBL" id="CAK7233910.1"/>
    </source>
</evidence>
<name>A0ABP0CQS0_9PEZI</name>
<accession>A0ABP0CQS0</accession>
<dbReference type="PANTHER" id="PTHR22744">
    <property type="entry name" value="HELIX LOOP HELIX PROTEIN 21-RELATED"/>
    <property type="match status" value="1"/>
</dbReference>
<keyword evidence="3" id="KW-1185">Reference proteome</keyword>
<gene>
    <name evidence="2" type="ORF">SEUCBS140593_008759</name>
</gene>
<dbReference type="InterPro" id="IPR011333">
    <property type="entry name" value="SKP1/BTB/POZ_sf"/>
</dbReference>
<dbReference type="EMBL" id="CAWUHD010000128">
    <property type="protein sequence ID" value="CAK7233910.1"/>
    <property type="molecule type" value="Genomic_DNA"/>
</dbReference>
<reference evidence="2 3" key="1">
    <citation type="submission" date="2024-01" db="EMBL/GenBank/DDBJ databases">
        <authorList>
            <person name="Allen C."/>
            <person name="Tagirdzhanova G."/>
        </authorList>
    </citation>
    <scope>NUCLEOTIDE SEQUENCE [LARGE SCALE GENOMIC DNA]</scope>
</reference>
<feature type="domain" description="BTB" evidence="1">
    <location>
        <begin position="29"/>
        <end position="88"/>
    </location>
</feature>
<dbReference type="Proteomes" id="UP001642482">
    <property type="component" value="Unassembled WGS sequence"/>
</dbReference>